<evidence type="ECO:0000313" key="3">
    <source>
        <dbReference type="Proteomes" id="UP000831796"/>
    </source>
</evidence>
<dbReference type="EMBL" id="CP095046">
    <property type="protein sequence ID" value="UOQ70575.1"/>
    <property type="molecule type" value="Genomic_DNA"/>
</dbReference>
<dbReference type="Proteomes" id="UP000831796">
    <property type="component" value="Chromosome"/>
</dbReference>
<evidence type="ECO:0000256" key="1">
    <source>
        <dbReference type="SAM" id="MobiDB-lite"/>
    </source>
</evidence>
<organism evidence="2 3">
    <name type="scientific">Hymenobacter cellulosilyticus</name>
    <dbReference type="NCBI Taxonomy" id="2932248"/>
    <lineage>
        <taxon>Bacteria</taxon>
        <taxon>Pseudomonadati</taxon>
        <taxon>Bacteroidota</taxon>
        <taxon>Cytophagia</taxon>
        <taxon>Cytophagales</taxon>
        <taxon>Hymenobacteraceae</taxon>
        <taxon>Hymenobacter</taxon>
    </lineage>
</organism>
<dbReference type="RefSeq" id="WP_244673994.1">
    <property type="nucleotide sequence ID" value="NZ_CP095046.1"/>
</dbReference>
<gene>
    <name evidence="2" type="ORF">MUN79_17895</name>
</gene>
<name>A0A8T9Q0M9_9BACT</name>
<keyword evidence="3" id="KW-1185">Reference proteome</keyword>
<evidence type="ECO:0000313" key="2">
    <source>
        <dbReference type="EMBL" id="UOQ70575.1"/>
    </source>
</evidence>
<dbReference type="KEGG" id="hcu:MUN79_17895"/>
<proteinExistence type="predicted"/>
<dbReference type="AlphaFoldDB" id="A0A8T9Q0M9"/>
<accession>A0A8T9Q0M9</accession>
<protein>
    <submittedName>
        <fullName evidence="2">Uncharacterized protein</fullName>
    </submittedName>
</protein>
<reference evidence="2" key="1">
    <citation type="submission" date="2022-04" db="EMBL/GenBank/DDBJ databases">
        <title>Hymenobacter sp. isolated from the air.</title>
        <authorList>
            <person name="Won M."/>
            <person name="Lee C.-M."/>
            <person name="Woen H.-Y."/>
            <person name="Kwon S.-W."/>
        </authorList>
    </citation>
    <scope>NUCLEOTIDE SEQUENCE</scope>
    <source>
        <strain evidence="2">5116S-3</strain>
    </source>
</reference>
<feature type="region of interest" description="Disordered" evidence="1">
    <location>
        <begin position="57"/>
        <end position="93"/>
    </location>
</feature>
<sequence length="93" mass="10005">MHSLDSADFITLPPQASFNPLLKAAQVDFQVRQVYPTLPAGDYEITFHYSTLEPEQAKWMGDNSQAQPAGQAPDSPGRSTGPPWAGNCATCPA</sequence>